<dbReference type="Gene3D" id="3.20.20.140">
    <property type="entry name" value="Metal-dependent hydrolases"/>
    <property type="match status" value="1"/>
</dbReference>
<dbReference type="AlphaFoldDB" id="A0A656QST8"/>
<dbReference type="InterPro" id="IPR050378">
    <property type="entry name" value="Metallo-dep_Hydrolases_sf"/>
</dbReference>
<dbReference type="InterPro" id="IPR032466">
    <property type="entry name" value="Metal_Hydrolase"/>
</dbReference>
<dbReference type="EMBL" id="JFHD01000002">
    <property type="protein sequence ID" value="KDR33285.1"/>
    <property type="molecule type" value="Genomic_DNA"/>
</dbReference>
<dbReference type="PANTHER" id="PTHR11647">
    <property type="entry name" value="HYDRANTOINASE/DIHYDROPYRIMIDINASE FAMILY MEMBER"/>
    <property type="match status" value="1"/>
</dbReference>
<evidence type="ECO:0000313" key="3">
    <source>
        <dbReference type="Proteomes" id="UP000027451"/>
    </source>
</evidence>
<dbReference type="Proteomes" id="UP000027451">
    <property type="component" value="Unassembled WGS sequence"/>
</dbReference>
<dbReference type="InterPro" id="IPR011059">
    <property type="entry name" value="Metal-dep_hydrolase_composite"/>
</dbReference>
<sequence length="496" mass="52885">MIMESLKADTLIVGARVIDGTGAPAVERDVAVRDGRIVAIEAPGGLADWTADDVFDAQGKVLAPGFIDVHTHDDTHVIRSPQMMPKITQGVTTVIVGNCGISASPVTLKGDPPDPMNLLGDAAAFAYPTFASYVDAVNAARPTVNVGALIGHTALRNNHMDRLDRGASADEVAAMRAQLEEALGNGALGLSSGLAYGSAFSAPPEEVQALAEPLAKAGALYTTHMRTEFDAILDAMDEAYRVGRHARVPVVISHLKCAGPSNWGRSAEVLKSIEATRDGQPVGCDCYPYNRSSSTLDLKQVTGDIDITITWSTPHPEMAGKLIREVADEWKVTQQEAAKRLQPAGAVYHNMSEDDVRRILSHPATMVGSDGLPNDPLPHPRLWGAFPRVLGHYARDEGVLTLEEAVRKMTSLSARRFSIAERGEVKVGYHADLVVFDPERVIDSATFANPQQAADGIDAVWVNGVLTYREQAVTGARAGRFVARGSASKLDAAGAF</sequence>
<protein>
    <submittedName>
        <fullName evidence="2">D-aminoacylase</fullName>
    </submittedName>
</protein>
<proteinExistence type="predicted"/>
<dbReference type="Pfam" id="PF07969">
    <property type="entry name" value="Amidohydro_3"/>
    <property type="match status" value="2"/>
</dbReference>
<dbReference type="InterPro" id="IPR023100">
    <property type="entry name" value="D-aminoacylase_insert_dom_sf"/>
</dbReference>
<dbReference type="Gene3D" id="2.30.40.10">
    <property type="entry name" value="Urease, subunit C, domain 1"/>
    <property type="match status" value="1"/>
</dbReference>
<dbReference type="CDD" id="cd01297">
    <property type="entry name" value="D-aminoacylase"/>
    <property type="match status" value="1"/>
</dbReference>
<evidence type="ECO:0000259" key="1">
    <source>
        <dbReference type="Pfam" id="PF07969"/>
    </source>
</evidence>
<gene>
    <name evidence="2" type="ORF">BG60_13475</name>
</gene>
<name>A0A656QST8_9BURK</name>
<reference evidence="2 3" key="1">
    <citation type="submission" date="2014-03" db="EMBL/GenBank/DDBJ databases">
        <title>Draft Genome Sequences of Four Burkholderia Strains.</title>
        <authorList>
            <person name="Liu X.Y."/>
            <person name="Li C.X."/>
            <person name="Xu J.H."/>
        </authorList>
    </citation>
    <scope>NUCLEOTIDE SEQUENCE [LARGE SCALE GENOMIC DNA]</scope>
    <source>
        <strain evidence="2 3">OP-1</strain>
    </source>
</reference>
<keyword evidence="3" id="KW-1185">Reference proteome</keyword>
<dbReference type="GO" id="GO:0016811">
    <property type="term" value="F:hydrolase activity, acting on carbon-nitrogen (but not peptide) bonds, in linear amides"/>
    <property type="evidence" value="ECO:0007669"/>
    <property type="project" value="InterPro"/>
</dbReference>
<dbReference type="Gene3D" id="3.30.1490.130">
    <property type="entry name" value="D-aminoacylase. Domain 3"/>
    <property type="match status" value="1"/>
</dbReference>
<dbReference type="SUPFAM" id="SSF51338">
    <property type="entry name" value="Composite domain of metallo-dependent hydrolases"/>
    <property type="match status" value="1"/>
</dbReference>
<comment type="caution">
    <text evidence="2">The sequence shown here is derived from an EMBL/GenBank/DDBJ whole genome shotgun (WGS) entry which is preliminary data.</text>
</comment>
<dbReference type="SUPFAM" id="SSF51556">
    <property type="entry name" value="Metallo-dependent hydrolases"/>
    <property type="match status" value="1"/>
</dbReference>
<feature type="domain" description="Amidohydrolase 3" evidence="1">
    <location>
        <begin position="53"/>
        <end position="253"/>
    </location>
</feature>
<dbReference type="InterPro" id="IPR013108">
    <property type="entry name" value="Amidohydro_3"/>
</dbReference>
<feature type="domain" description="Amidohydrolase 3" evidence="1">
    <location>
        <begin position="337"/>
        <end position="468"/>
    </location>
</feature>
<evidence type="ECO:0000313" key="2">
    <source>
        <dbReference type="EMBL" id="KDR33285.1"/>
    </source>
</evidence>
<dbReference type="PANTHER" id="PTHR11647:SF1">
    <property type="entry name" value="COLLAPSIN RESPONSE MEDIATOR PROTEIN"/>
    <property type="match status" value="1"/>
</dbReference>
<accession>A0A656QST8</accession>
<organism evidence="2 3">
    <name type="scientific">Caballeronia zhejiangensis</name>
    <dbReference type="NCBI Taxonomy" id="871203"/>
    <lineage>
        <taxon>Bacteria</taxon>
        <taxon>Pseudomonadati</taxon>
        <taxon>Pseudomonadota</taxon>
        <taxon>Betaproteobacteria</taxon>
        <taxon>Burkholderiales</taxon>
        <taxon>Burkholderiaceae</taxon>
        <taxon>Caballeronia</taxon>
    </lineage>
</organism>